<dbReference type="InterPro" id="IPR029787">
    <property type="entry name" value="Nucleotide_cyclase"/>
</dbReference>
<proteinExistence type="predicted"/>
<dbReference type="RefSeq" id="WP_108972186.1">
    <property type="nucleotide sequence ID" value="NZ_CP022188.1"/>
</dbReference>
<dbReference type="FunFam" id="3.30.70.270:FF:000001">
    <property type="entry name" value="Diguanylate cyclase domain protein"/>
    <property type="match status" value="1"/>
</dbReference>
<dbReference type="InterPro" id="IPR001610">
    <property type="entry name" value="PAC"/>
</dbReference>
<dbReference type="Pfam" id="PF00990">
    <property type="entry name" value="GGDEF"/>
    <property type="match status" value="1"/>
</dbReference>
<dbReference type="AlphaFoldDB" id="A0A2U8H0Y6"/>
<name>A0A2U8H0Y6_9RHOO</name>
<dbReference type="Gene3D" id="3.40.190.10">
    <property type="entry name" value="Periplasmic binding protein-like II"/>
    <property type="match status" value="2"/>
</dbReference>
<dbReference type="PROSITE" id="PS50887">
    <property type="entry name" value="GGDEF"/>
    <property type="match status" value="1"/>
</dbReference>
<dbReference type="EMBL" id="CP022188">
    <property type="protein sequence ID" value="AWI79290.1"/>
    <property type="molecule type" value="Genomic_DNA"/>
</dbReference>
<evidence type="ECO:0000313" key="6">
    <source>
        <dbReference type="Proteomes" id="UP000244902"/>
    </source>
</evidence>
<organism evidence="5 6">
    <name type="scientific">Parazoarcus communis</name>
    <dbReference type="NCBI Taxonomy" id="41977"/>
    <lineage>
        <taxon>Bacteria</taxon>
        <taxon>Pseudomonadati</taxon>
        <taxon>Pseudomonadota</taxon>
        <taxon>Betaproteobacteria</taxon>
        <taxon>Rhodocyclales</taxon>
        <taxon>Zoogloeaceae</taxon>
        <taxon>Parazoarcus</taxon>
    </lineage>
</organism>
<feature type="domain" description="PAC" evidence="3">
    <location>
        <begin position="448"/>
        <end position="502"/>
    </location>
</feature>
<dbReference type="SUPFAM" id="SSF55073">
    <property type="entry name" value="Nucleotide cyclase"/>
    <property type="match status" value="1"/>
</dbReference>
<dbReference type="SUPFAM" id="SSF53850">
    <property type="entry name" value="Periplasmic binding protein-like II"/>
    <property type="match status" value="1"/>
</dbReference>
<evidence type="ECO:0000259" key="2">
    <source>
        <dbReference type="PROSITE" id="PS50112"/>
    </source>
</evidence>
<dbReference type="Pfam" id="PF13426">
    <property type="entry name" value="PAS_9"/>
    <property type="match status" value="1"/>
</dbReference>
<dbReference type="InterPro" id="IPR035965">
    <property type="entry name" value="PAS-like_dom_sf"/>
</dbReference>
<accession>A0A2U8H0Y6</accession>
<dbReference type="NCBIfam" id="TIGR00254">
    <property type="entry name" value="GGDEF"/>
    <property type="match status" value="1"/>
</dbReference>
<reference evidence="5 6" key="1">
    <citation type="submission" date="2017-06" db="EMBL/GenBank/DDBJ databases">
        <title>Azoarcus sp. TSNA42 complete genome sequence.</title>
        <authorList>
            <person name="Woo J.-H."/>
            <person name="Kim H.-S."/>
        </authorList>
    </citation>
    <scope>NUCLEOTIDE SEQUENCE [LARGE SCALE GENOMIC DNA]</scope>
    <source>
        <strain evidence="5 6">TSNA42</strain>
    </source>
</reference>
<feature type="domain" description="PAS" evidence="2">
    <location>
        <begin position="371"/>
        <end position="414"/>
    </location>
</feature>
<dbReference type="CDD" id="cd00130">
    <property type="entry name" value="PAS"/>
    <property type="match status" value="1"/>
</dbReference>
<dbReference type="InterPro" id="IPR043128">
    <property type="entry name" value="Rev_trsase/Diguanyl_cyclase"/>
</dbReference>
<dbReference type="NCBIfam" id="TIGR00229">
    <property type="entry name" value="sensory_box"/>
    <property type="match status" value="1"/>
</dbReference>
<evidence type="ECO:0000259" key="4">
    <source>
        <dbReference type="PROSITE" id="PS50887"/>
    </source>
</evidence>
<sequence length="696" mass="78002">MPSPRARFGFFLRFPLGAILIALCGWTAAAHALDAVTLQLKWSHAFQFAGYYAAKEKGYYREVGLDVAIHEARPGDDPVKNVLDGNAQYGVGNSSLLLARSSGQPVVVLAVLFQHSPVVLLVRREGPVQGIHDMAGKRLMIEPQSDELLAYLKQEGIPLAGITRVEHSFRPQDLIDGKADAISAYVTNEPYFLDRTGFEYHTYTPRSAGIDFYGDNLFTTEHELSKHPARVKAFREASLRGWQYAMAHPEEIADLILDKYSQQHPREFYLFEASRMEPLFRTDLIEIGYMNPGRWRHIADTYAQLGLLPENFVFDGFVYNAESERDLTWLYLAGILLVIVSAVAFYIYRINRRLTLALITSKRDHELLRVSEERHRLLADNATDVIWTMNLDGQFTYVSPSVEKLRGYSSEEVMRQPMEQALTAASIPIAKEALASSIAAMVQGKPFVEFQGELEQPCKDGSTVWTEVSTSGMRNAAGEFFGILGVTRNITKRKQMEDQVRLLAFYDPLTKLPNRRLLNDRLTQAMAISKRGGCYAAVMFLDLDNFKPLNDKYGHAVGDLLLIEAADRLKKCVRETDTVARFGGDEFVVLISELMEDRAGSEVLAMRIAEKVRSSLAKAYVLTVQHEDKADGIVEHQCTVSIGIALFISHDATEGDILRRADTAMYQAKEAGRNKICFYDVGESKGSESIDSFGDT</sequence>
<dbReference type="GO" id="GO:0003824">
    <property type="term" value="F:catalytic activity"/>
    <property type="evidence" value="ECO:0007669"/>
    <property type="project" value="UniProtKB-ARBA"/>
</dbReference>
<dbReference type="CDD" id="cd01949">
    <property type="entry name" value="GGDEF"/>
    <property type="match status" value="1"/>
</dbReference>
<keyword evidence="1" id="KW-1133">Transmembrane helix</keyword>
<dbReference type="Gene3D" id="3.30.450.20">
    <property type="entry name" value="PAS domain"/>
    <property type="match status" value="1"/>
</dbReference>
<dbReference type="PANTHER" id="PTHR46663">
    <property type="entry name" value="DIGUANYLATE CYCLASE DGCT-RELATED"/>
    <property type="match status" value="1"/>
</dbReference>
<evidence type="ECO:0000313" key="5">
    <source>
        <dbReference type="EMBL" id="AWI79290.1"/>
    </source>
</evidence>
<dbReference type="Gene3D" id="3.30.70.270">
    <property type="match status" value="1"/>
</dbReference>
<feature type="transmembrane region" description="Helical" evidence="1">
    <location>
        <begin position="329"/>
        <end position="348"/>
    </location>
</feature>
<dbReference type="Proteomes" id="UP000244902">
    <property type="component" value="Chromosome"/>
</dbReference>
<dbReference type="InterPro" id="IPR000014">
    <property type="entry name" value="PAS"/>
</dbReference>
<dbReference type="SMART" id="SM00267">
    <property type="entry name" value="GGDEF"/>
    <property type="match status" value="1"/>
</dbReference>
<gene>
    <name evidence="5" type="ORF">CEW87_07875</name>
</gene>
<evidence type="ECO:0000256" key="1">
    <source>
        <dbReference type="SAM" id="Phobius"/>
    </source>
</evidence>
<dbReference type="InterPro" id="IPR015168">
    <property type="entry name" value="SsuA/THI5"/>
</dbReference>
<feature type="domain" description="GGDEF" evidence="4">
    <location>
        <begin position="534"/>
        <end position="681"/>
    </location>
</feature>
<evidence type="ECO:0000259" key="3">
    <source>
        <dbReference type="PROSITE" id="PS50113"/>
    </source>
</evidence>
<dbReference type="PROSITE" id="PS50112">
    <property type="entry name" value="PAS"/>
    <property type="match status" value="1"/>
</dbReference>
<dbReference type="InterPro" id="IPR000160">
    <property type="entry name" value="GGDEF_dom"/>
</dbReference>
<dbReference type="PANTHER" id="PTHR46663:SF3">
    <property type="entry name" value="SLL0267 PROTEIN"/>
    <property type="match status" value="1"/>
</dbReference>
<dbReference type="SMART" id="SM00086">
    <property type="entry name" value="PAC"/>
    <property type="match status" value="1"/>
</dbReference>
<keyword evidence="1" id="KW-0812">Transmembrane</keyword>
<dbReference type="InterPro" id="IPR000700">
    <property type="entry name" value="PAS-assoc_C"/>
</dbReference>
<dbReference type="OrthoDB" id="9813903at2"/>
<protein>
    <submittedName>
        <fullName evidence="5">PAS domain S-box protein</fullName>
    </submittedName>
</protein>
<dbReference type="PROSITE" id="PS50113">
    <property type="entry name" value="PAC"/>
    <property type="match status" value="1"/>
</dbReference>
<keyword evidence="1" id="KW-0472">Membrane</keyword>
<dbReference type="Pfam" id="PF09084">
    <property type="entry name" value="NMT1"/>
    <property type="match status" value="1"/>
</dbReference>
<dbReference type="SMART" id="SM00091">
    <property type="entry name" value="PAS"/>
    <property type="match status" value="1"/>
</dbReference>
<dbReference type="SUPFAM" id="SSF55785">
    <property type="entry name" value="PYP-like sensor domain (PAS domain)"/>
    <property type="match status" value="1"/>
</dbReference>
<dbReference type="InterPro" id="IPR052163">
    <property type="entry name" value="DGC-Regulatory_Protein"/>
</dbReference>